<keyword evidence="3" id="KW-1185">Reference proteome</keyword>
<feature type="domain" description="PIN like" evidence="1">
    <location>
        <begin position="29"/>
        <end position="252"/>
    </location>
</feature>
<gene>
    <name evidence="2" type="ORF">I6G28_03160</name>
</gene>
<dbReference type="Pfam" id="PF18476">
    <property type="entry name" value="PIN_8"/>
    <property type="match status" value="1"/>
</dbReference>
<organism evidence="2 3">
    <name type="scientific">Neisseria cinerea</name>
    <dbReference type="NCBI Taxonomy" id="483"/>
    <lineage>
        <taxon>Bacteria</taxon>
        <taxon>Pseudomonadati</taxon>
        <taxon>Pseudomonadota</taxon>
        <taxon>Betaproteobacteria</taxon>
        <taxon>Neisseriales</taxon>
        <taxon>Neisseriaceae</taxon>
        <taxon>Neisseria</taxon>
    </lineage>
</organism>
<name>A0A7T3EW63_NEICI</name>
<evidence type="ECO:0000313" key="2">
    <source>
        <dbReference type="EMBL" id="QPT38556.1"/>
    </source>
</evidence>
<proteinExistence type="predicted"/>
<dbReference type="GeneID" id="84021426"/>
<dbReference type="RefSeq" id="WP_111727226.1">
    <property type="nucleotide sequence ID" value="NZ_CP065726.1"/>
</dbReference>
<dbReference type="AlphaFoldDB" id="A0A7T3EW63"/>
<evidence type="ECO:0000259" key="1">
    <source>
        <dbReference type="Pfam" id="PF18476"/>
    </source>
</evidence>
<accession>A0A7T3EW63</accession>
<dbReference type="Proteomes" id="UP000594865">
    <property type="component" value="Chromosome"/>
</dbReference>
<dbReference type="EMBL" id="CP065726">
    <property type="protein sequence ID" value="QPT38556.1"/>
    <property type="molecule type" value="Genomic_DNA"/>
</dbReference>
<evidence type="ECO:0000313" key="3">
    <source>
        <dbReference type="Proteomes" id="UP000594865"/>
    </source>
</evidence>
<sequence length="488" mass="56410">MPSIKDVFKWALPLTEKEKKEIWENAVLTVDTNVLLDLYRYHKDTRESILNSLKLFKGRIWLSDQAANEFFKNKNEVIYSAKEQFEAAQTSTIQNIKNKIDNIASDIKGNRAISKKLIDALELDKYKTDILEKLDKVEWDDAYINNTESDNVLENILELFGDNNCLGEPFSESDKKELIELANKRFENKIPPGYADAGKDGKDRKYGDFFLWEQILRHGNEIKKPIILVTSEQKEDWWERRSGKTIGLRLELKKEAQDRECKILVLQTKSFLALAEKYKTDDQDIDNKDAIDEVKQLDKEKINQETHKQNKSLLHSKIHTVKDVQQEIEYIDDNSNVGYLICTISRPTSRFTVTGRFNPRFKIVPKVSVRLIDSPSGVYNDPHAATGTTYDFNIHLHAERGNALPEGEYVFKYFAFNDSINYFDSYEKIVNCPECFSPYLVDANVCTECDYHALRECQACGAEILPQELDCAPFCGHCAYMIEKLNEE</sequence>
<dbReference type="InterPro" id="IPR041578">
    <property type="entry name" value="PIN_8"/>
</dbReference>
<protein>
    <submittedName>
        <fullName evidence="2">Zinc ribbon domain-containing protein</fullName>
    </submittedName>
</protein>
<reference evidence="2 3" key="1">
    <citation type="submission" date="2020-12" db="EMBL/GenBank/DDBJ databases">
        <title>FDA dAtabase for Regulatory Grade micrObial Sequences (FDA-ARGOS): Supporting development and validation of Infectious Disease Dx tests.</title>
        <authorList>
            <person name="Sproer C."/>
            <person name="Gronow S."/>
            <person name="Severitt S."/>
            <person name="Schroder I."/>
            <person name="Tallon L."/>
            <person name="Sadzewicz L."/>
            <person name="Zhao X."/>
            <person name="Boylan J."/>
            <person name="Ott S."/>
            <person name="Bowen H."/>
            <person name="Vavikolanu K."/>
            <person name="Mehta A."/>
            <person name="Aluvathingal J."/>
            <person name="Nadendla S."/>
            <person name="Lowell S."/>
            <person name="Myers T."/>
            <person name="Yan Y."/>
            <person name="Sichtig H."/>
        </authorList>
    </citation>
    <scope>NUCLEOTIDE SEQUENCE [LARGE SCALE GENOMIC DNA]</scope>
    <source>
        <strain evidence="2 3">FDAARGOS_871</strain>
    </source>
</reference>